<accession>A0AAN7RPE5</accession>
<proteinExistence type="predicted"/>
<evidence type="ECO:0000313" key="2">
    <source>
        <dbReference type="Proteomes" id="UP001333110"/>
    </source>
</evidence>
<dbReference type="Proteomes" id="UP001333110">
    <property type="component" value="Unassembled WGS sequence"/>
</dbReference>
<name>A0AAN7RPE5_MYCAM</name>
<evidence type="ECO:0000313" key="1">
    <source>
        <dbReference type="EMBL" id="KAK4811757.1"/>
    </source>
</evidence>
<protein>
    <submittedName>
        <fullName evidence="1">Uncharacterized protein</fullName>
    </submittedName>
</protein>
<sequence>MPHTPPAAILLNLKGELLPVAYGDEFHTWILGLVLHQDSPGRGLAKVSSFTLLSYLRTPFTASALRFCSASTSPSSSRTCNEKPIVGASLCQLLSFIQTVLQVLHRLVQVLLHPLQPQGFIPAPDLSIQGALHGLHDSEVVSLHLVNLLIFLCYFPVNLRLHLIELKLEAQDLPLFVFQGGLDKNKLEYFLSICSVRSEISSVGTKTNGMVRHRAEWEGPCHNKGGTFGIDGFDVFLCILQALGQLLPGSLPRIPHILGLLQLLRALNSVRLVFGSPLGHFAVGLGQGTLQLPLGFLLLLILFPEQVTVMASRLQGVVNLLPKLGCAVCVLLPQGGSRGFVLQRGLFKVTTHLLEFCLTLLVHINLSCDSALFSKGLILKNSFIQGQCLTFMNARMLYWMQKMDSLKDLEASNVQDTNEVLSGLLRIQLLVDANNHPQEHLLKDSLCQGTHCIVYLKKNHPGCITLFEVVQHSGFVEVGHHGHVLDFIILGRVHGEDLIFLHEAKRNGFVQSDEEEAKGTSWQDLQLSDIMRKSGHKLEHGKYRLDIRKIIFTMRVVQGRNRLSREAPSVGYEQGMLEGSVCPGDP</sequence>
<reference evidence="1 2" key="1">
    <citation type="journal article" date="2023" name="J. Hered.">
        <title>Chromosome-level genome of the wood stork (Mycteria americana) provides insight into avian chromosome evolution.</title>
        <authorList>
            <person name="Flamio R. Jr."/>
            <person name="Ramstad K.M."/>
        </authorList>
    </citation>
    <scope>NUCLEOTIDE SEQUENCE [LARGE SCALE GENOMIC DNA]</scope>
    <source>
        <strain evidence="1">JAX WOST 10</strain>
    </source>
</reference>
<keyword evidence="2" id="KW-1185">Reference proteome</keyword>
<gene>
    <name evidence="1" type="ORF">QYF61_005325</name>
</gene>
<organism evidence="1 2">
    <name type="scientific">Mycteria americana</name>
    <name type="common">Wood stork</name>
    <dbReference type="NCBI Taxonomy" id="33587"/>
    <lineage>
        <taxon>Eukaryota</taxon>
        <taxon>Metazoa</taxon>
        <taxon>Chordata</taxon>
        <taxon>Craniata</taxon>
        <taxon>Vertebrata</taxon>
        <taxon>Euteleostomi</taxon>
        <taxon>Archelosauria</taxon>
        <taxon>Archosauria</taxon>
        <taxon>Dinosauria</taxon>
        <taxon>Saurischia</taxon>
        <taxon>Theropoda</taxon>
        <taxon>Coelurosauria</taxon>
        <taxon>Aves</taxon>
        <taxon>Neognathae</taxon>
        <taxon>Neoaves</taxon>
        <taxon>Aequornithes</taxon>
        <taxon>Ciconiiformes</taxon>
        <taxon>Ciconiidae</taxon>
        <taxon>Mycteria</taxon>
    </lineage>
</organism>
<dbReference type="EMBL" id="JAUNZN010000016">
    <property type="protein sequence ID" value="KAK4811757.1"/>
    <property type="molecule type" value="Genomic_DNA"/>
</dbReference>
<comment type="caution">
    <text evidence="1">The sequence shown here is derived from an EMBL/GenBank/DDBJ whole genome shotgun (WGS) entry which is preliminary data.</text>
</comment>
<dbReference type="AlphaFoldDB" id="A0AAN7RPE5"/>